<dbReference type="InterPro" id="IPR003593">
    <property type="entry name" value="AAA+_ATPase"/>
</dbReference>
<evidence type="ECO:0000256" key="2">
    <source>
        <dbReference type="ARBA" id="ARBA00022741"/>
    </source>
</evidence>
<dbReference type="GO" id="GO:0005524">
    <property type="term" value="F:ATP binding"/>
    <property type="evidence" value="ECO:0007669"/>
    <property type="project" value="UniProtKB-KW"/>
</dbReference>
<protein>
    <submittedName>
        <fullName evidence="5">ATP-binding cassette, subfamily A (ABC1), member 10</fullName>
    </submittedName>
</protein>
<keyword evidence="1" id="KW-0813">Transport</keyword>
<dbReference type="GO" id="GO:0016887">
    <property type="term" value="F:ATP hydrolysis activity"/>
    <property type="evidence" value="ECO:0007669"/>
    <property type="project" value="InterPro"/>
</dbReference>
<keyword evidence="2" id="KW-0547">Nucleotide-binding</keyword>
<dbReference type="SUPFAM" id="SSF52540">
    <property type="entry name" value="P-loop containing nucleoside triphosphate hydrolases"/>
    <property type="match status" value="1"/>
</dbReference>
<feature type="domain" description="ABC transporter" evidence="4">
    <location>
        <begin position="11"/>
        <end position="217"/>
    </location>
</feature>
<sequence>MRGTPHSLTAVDIVDLTAGYERGKPVFLGFSVSFPGRGTTQVRGRNGSGKSTLAELCSGYLKPWSGTVTVAGRDAGHPSARAHRRVCRTEPALYPNLTARDHLSFASRSAGADPAAAHERAREYGLGDWMSAEAKALSTGNRRKLWLVMCTLGAFDVAILDEPFNGLDDQGRDRLADEMREWSERAAVLLIAHAAPAEATVDAAFDLGAPDQPKPEES</sequence>
<keyword evidence="6" id="KW-1185">Reference proteome</keyword>
<dbReference type="OrthoDB" id="5182800at2"/>
<dbReference type="AlphaFoldDB" id="A0A1G7B286"/>
<dbReference type="STRING" id="58114.SAMN05216270_11594"/>
<organism evidence="5 6">
    <name type="scientific">Glycomyces harbinensis</name>
    <dbReference type="NCBI Taxonomy" id="58114"/>
    <lineage>
        <taxon>Bacteria</taxon>
        <taxon>Bacillati</taxon>
        <taxon>Actinomycetota</taxon>
        <taxon>Actinomycetes</taxon>
        <taxon>Glycomycetales</taxon>
        <taxon>Glycomycetaceae</taxon>
        <taxon>Glycomyces</taxon>
    </lineage>
</organism>
<dbReference type="Pfam" id="PF00005">
    <property type="entry name" value="ABC_tran"/>
    <property type="match status" value="1"/>
</dbReference>
<keyword evidence="3 5" id="KW-0067">ATP-binding</keyword>
<dbReference type="InterPro" id="IPR051782">
    <property type="entry name" value="ABC_Transporter_VariousFunc"/>
</dbReference>
<gene>
    <name evidence="5" type="ORF">SAMN05216270_11594</name>
</gene>
<reference evidence="6" key="1">
    <citation type="submission" date="2016-10" db="EMBL/GenBank/DDBJ databases">
        <authorList>
            <person name="Varghese N."/>
            <person name="Submissions S."/>
        </authorList>
    </citation>
    <scope>NUCLEOTIDE SEQUENCE [LARGE SCALE GENOMIC DNA]</scope>
    <source>
        <strain evidence="6">CGMCC 4.3516</strain>
    </source>
</reference>
<accession>A0A1G7B286</accession>
<dbReference type="SMART" id="SM00382">
    <property type="entry name" value="AAA"/>
    <property type="match status" value="1"/>
</dbReference>
<name>A0A1G7B286_9ACTN</name>
<dbReference type="EMBL" id="FNAD01000015">
    <property type="protein sequence ID" value="SDE21052.1"/>
    <property type="molecule type" value="Genomic_DNA"/>
</dbReference>
<dbReference type="Proteomes" id="UP000198949">
    <property type="component" value="Unassembled WGS sequence"/>
</dbReference>
<dbReference type="InterPro" id="IPR003439">
    <property type="entry name" value="ABC_transporter-like_ATP-bd"/>
</dbReference>
<evidence type="ECO:0000259" key="4">
    <source>
        <dbReference type="PROSITE" id="PS50893"/>
    </source>
</evidence>
<proteinExistence type="predicted"/>
<evidence type="ECO:0000313" key="6">
    <source>
        <dbReference type="Proteomes" id="UP000198949"/>
    </source>
</evidence>
<dbReference type="InterPro" id="IPR027417">
    <property type="entry name" value="P-loop_NTPase"/>
</dbReference>
<evidence type="ECO:0000256" key="3">
    <source>
        <dbReference type="ARBA" id="ARBA00022840"/>
    </source>
</evidence>
<dbReference type="Gene3D" id="3.40.50.300">
    <property type="entry name" value="P-loop containing nucleotide triphosphate hydrolases"/>
    <property type="match status" value="1"/>
</dbReference>
<dbReference type="PROSITE" id="PS50893">
    <property type="entry name" value="ABC_TRANSPORTER_2"/>
    <property type="match status" value="1"/>
</dbReference>
<dbReference type="RefSeq" id="WP_091039511.1">
    <property type="nucleotide sequence ID" value="NZ_FNAD01000015.1"/>
</dbReference>
<dbReference type="PANTHER" id="PTHR42939">
    <property type="entry name" value="ABC TRANSPORTER ATP-BINDING PROTEIN ALBC-RELATED"/>
    <property type="match status" value="1"/>
</dbReference>
<evidence type="ECO:0000256" key="1">
    <source>
        <dbReference type="ARBA" id="ARBA00022448"/>
    </source>
</evidence>
<evidence type="ECO:0000313" key="5">
    <source>
        <dbReference type="EMBL" id="SDE21052.1"/>
    </source>
</evidence>
<dbReference type="PANTHER" id="PTHR42939:SF1">
    <property type="entry name" value="ABC TRANSPORTER ATP-BINDING PROTEIN ALBC-RELATED"/>
    <property type="match status" value="1"/>
</dbReference>